<protein>
    <recommendedName>
        <fullName evidence="11">Ionotropic glutamate receptor C-terminal domain-containing protein</fullName>
    </recommendedName>
</protein>
<dbReference type="OrthoDB" id="7852744at2759"/>
<evidence type="ECO:0000256" key="1">
    <source>
        <dbReference type="ARBA" id="ARBA00004651"/>
    </source>
</evidence>
<gene>
    <name evidence="9" type="primary">106081911</name>
</gene>
<name>A0A1I8NW99_STOCA</name>
<evidence type="ECO:0000256" key="7">
    <source>
        <dbReference type="ARBA" id="ARBA00023180"/>
    </source>
</evidence>
<comment type="subcellular location">
    <subcellularLocation>
        <location evidence="1">Cell membrane</location>
        <topology evidence="1">Multi-pass membrane protein</topology>
    </subcellularLocation>
</comment>
<keyword evidence="5 8" id="KW-0472">Membrane</keyword>
<dbReference type="SUPFAM" id="SSF53850">
    <property type="entry name" value="Periplasmic binding protein-like II"/>
    <property type="match status" value="1"/>
</dbReference>
<keyword evidence="6" id="KW-0675">Receptor</keyword>
<evidence type="ECO:0000256" key="6">
    <source>
        <dbReference type="ARBA" id="ARBA00023170"/>
    </source>
</evidence>
<keyword evidence="10" id="KW-1185">Reference proteome</keyword>
<reference evidence="9" key="1">
    <citation type="submission" date="2020-05" db="UniProtKB">
        <authorList>
            <consortium name="EnsemblMetazoa"/>
        </authorList>
    </citation>
    <scope>IDENTIFICATION</scope>
    <source>
        <strain evidence="9">USDA</strain>
    </source>
</reference>
<dbReference type="InterPro" id="IPR052192">
    <property type="entry name" value="Insect_Ionotropic_Sensory_Rcpt"/>
</dbReference>
<sequence length="589" mass="68448">MEYKGQYLNRVEPNFLQEDILNLLKILKSELTYEYVIVWSKMQSVKFIKEEGCLFDSLIGSISDEPFMVLGSAFINNDNLASDKLSKTALMLSCWDQGVDATRTKLIEVLVGHLIWARNEIEISDICKYFKDDIKFNEFIVEKNSIKLQIVYTCNMGDPEKLNFTTLVGSNSLESIYMRGSKIVTESDQLPPRSIVYRDNAGNLRMDGYVANCVTTFAERYHATLVITPPMQVGQAVFYDMLLNKTSQGLIDIPAIVTPFKGDSYRLKNIYYSYPLEIMDLCYMIPLPRLIENKQVFTYIIDTYVMIVITGLFVVYGILLTIGTQKSARHLSLSSVLLNDKSIRILLGQSFVMPTRPCLFMKYVCFLLCYTSLIISTTYQAYLQSHLIHPAYEKRIETYDDMRKAGLKILTSTQESDFMESSVYNANEDLFIPQDPYDQFLKLRATMDTRYVYPVSNSRWEVFKQQQRLFQKALFYFSPNLCLKKQALLAVPIPQNKPYKALFNKHILELWELGLMQHWIQINFYTMVLRNYTTFEDLSTPEEIGDAIELYDFIWVWTFFGGFLLLSSLVFLGELFVYFIFSTKYKFLK</sequence>
<dbReference type="EnsemblMetazoa" id="SCAU002564-RA">
    <property type="protein sequence ID" value="SCAU002564-PA"/>
    <property type="gene ID" value="SCAU002564"/>
</dbReference>
<evidence type="ECO:0000256" key="2">
    <source>
        <dbReference type="ARBA" id="ARBA00022475"/>
    </source>
</evidence>
<organism evidence="9 10">
    <name type="scientific">Stomoxys calcitrans</name>
    <name type="common">Stable fly</name>
    <name type="synonym">Conops calcitrans</name>
    <dbReference type="NCBI Taxonomy" id="35570"/>
    <lineage>
        <taxon>Eukaryota</taxon>
        <taxon>Metazoa</taxon>
        <taxon>Ecdysozoa</taxon>
        <taxon>Arthropoda</taxon>
        <taxon>Hexapoda</taxon>
        <taxon>Insecta</taxon>
        <taxon>Pterygota</taxon>
        <taxon>Neoptera</taxon>
        <taxon>Endopterygota</taxon>
        <taxon>Diptera</taxon>
        <taxon>Brachycera</taxon>
        <taxon>Muscomorpha</taxon>
        <taxon>Muscoidea</taxon>
        <taxon>Muscidae</taxon>
        <taxon>Stomoxys</taxon>
    </lineage>
</organism>
<keyword evidence="2" id="KW-1003">Cell membrane</keyword>
<proteinExistence type="predicted"/>
<keyword evidence="7" id="KW-0325">Glycoprotein</keyword>
<evidence type="ECO:0000256" key="8">
    <source>
        <dbReference type="SAM" id="Phobius"/>
    </source>
</evidence>
<evidence type="ECO:0000256" key="3">
    <source>
        <dbReference type="ARBA" id="ARBA00022692"/>
    </source>
</evidence>
<accession>A0A1I8NW99</accession>
<evidence type="ECO:0000313" key="10">
    <source>
        <dbReference type="Proteomes" id="UP000095300"/>
    </source>
</evidence>
<dbReference type="PANTHER" id="PTHR42643:SF41">
    <property type="entry name" value="IONOTROPIC RECEPTOR 20A-RELATED"/>
    <property type="match status" value="1"/>
</dbReference>
<evidence type="ECO:0000256" key="5">
    <source>
        <dbReference type="ARBA" id="ARBA00023136"/>
    </source>
</evidence>
<dbReference type="PANTHER" id="PTHR42643">
    <property type="entry name" value="IONOTROPIC RECEPTOR 20A-RELATED"/>
    <property type="match status" value="1"/>
</dbReference>
<dbReference type="Proteomes" id="UP000095300">
    <property type="component" value="Unassembled WGS sequence"/>
</dbReference>
<feature type="transmembrane region" description="Helical" evidence="8">
    <location>
        <begin position="363"/>
        <end position="382"/>
    </location>
</feature>
<evidence type="ECO:0008006" key="11">
    <source>
        <dbReference type="Google" id="ProtNLM"/>
    </source>
</evidence>
<dbReference type="GO" id="GO:0005886">
    <property type="term" value="C:plasma membrane"/>
    <property type="evidence" value="ECO:0007669"/>
    <property type="project" value="UniProtKB-SubCell"/>
</dbReference>
<feature type="transmembrane region" description="Helical" evidence="8">
    <location>
        <begin position="554"/>
        <end position="581"/>
    </location>
</feature>
<keyword evidence="3 8" id="KW-0812">Transmembrane</keyword>
<feature type="transmembrane region" description="Helical" evidence="8">
    <location>
        <begin position="296"/>
        <end position="322"/>
    </location>
</feature>
<dbReference type="KEGG" id="scac:106081911"/>
<keyword evidence="4 8" id="KW-1133">Transmembrane helix</keyword>
<evidence type="ECO:0000313" key="9">
    <source>
        <dbReference type="EnsemblMetazoa" id="SCAU002564-PA"/>
    </source>
</evidence>
<evidence type="ECO:0000256" key="4">
    <source>
        <dbReference type="ARBA" id="ARBA00022989"/>
    </source>
</evidence>
<dbReference type="AlphaFoldDB" id="A0A1I8NW99"/>
<dbReference type="VEuPathDB" id="VectorBase:SCAU002564"/>